<dbReference type="AlphaFoldDB" id="A0ABD3L513"/>
<accession>A0ABD3L513</accession>
<dbReference type="Proteomes" id="UP001634007">
    <property type="component" value="Unassembled WGS sequence"/>
</dbReference>
<protein>
    <submittedName>
        <fullName evidence="1">Uncharacterized protein</fullName>
    </submittedName>
</protein>
<comment type="caution">
    <text evidence="1">The sequence shown here is derived from an EMBL/GenBank/DDBJ whole genome shotgun (WGS) entry which is preliminary data.</text>
</comment>
<proteinExistence type="predicted"/>
<gene>
    <name evidence="1" type="ORF">ACJRO7_014731</name>
</gene>
<name>A0ABD3L513_EUCGL</name>
<keyword evidence="2" id="KW-1185">Reference proteome</keyword>
<evidence type="ECO:0000313" key="1">
    <source>
        <dbReference type="EMBL" id="KAL3745658.1"/>
    </source>
</evidence>
<sequence length="91" mass="10162">MSAVLQWCSEQLVVERRQQCGVTQARQQPLWLGFASWLTAIKAYGKDGNSSSGLRKGRSNGIWWAELGASLLVGLLMDQQWRPRGQASWLG</sequence>
<organism evidence="1 2">
    <name type="scientific">Eucalyptus globulus</name>
    <name type="common">Tasmanian blue gum</name>
    <dbReference type="NCBI Taxonomy" id="34317"/>
    <lineage>
        <taxon>Eukaryota</taxon>
        <taxon>Viridiplantae</taxon>
        <taxon>Streptophyta</taxon>
        <taxon>Embryophyta</taxon>
        <taxon>Tracheophyta</taxon>
        <taxon>Spermatophyta</taxon>
        <taxon>Magnoliopsida</taxon>
        <taxon>eudicotyledons</taxon>
        <taxon>Gunneridae</taxon>
        <taxon>Pentapetalae</taxon>
        <taxon>rosids</taxon>
        <taxon>malvids</taxon>
        <taxon>Myrtales</taxon>
        <taxon>Myrtaceae</taxon>
        <taxon>Myrtoideae</taxon>
        <taxon>Eucalypteae</taxon>
        <taxon>Eucalyptus</taxon>
    </lineage>
</organism>
<reference evidence="1 2" key="1">
    <citation type="submission" date="2024-11" db="EMBL/GenBank/DDBJ databases">
        <title>Chromosome-level genome assembly of Eucalyptus globulus Labill. provides insights into its genome evolution.</title>
        <authorList>
            <person name="Li X."/>
        </authorList>
    </citation>
    <scope>NUCLEOTIDE SEQUENCE [LARGE SCALE GENOMIC DNA]</scope>
    <source>
        <strain evidence="1">CL2024</strain>
        <tissue evidence="1">Fresh tender leaves</tissue>
    </source>
</reference>
<evidence type="ECO:0000313" key="2">
    <source>
        <dbReference type="Proteomes" id="UP001634007"/>
    </source>
</evidence>
<dbReference type="EMBL" id="JBJKBG010000003">
    <property type="protein sequence ID" value="KAL3745658.1"/>
    <property type="molecule type" value="Genomic_DNA"/>
</dbReference>